<dbReference type="InterPro" id="IPR003313">
    <property type="entry name" value="AraC-bd"/>
</dbReference>
<dbReference type="EMBL" id="JAAAPK010000009">
    <property type="protein sequence ID" value="NBC43899.1"/>
    <property type="molecule type" value="Genomic_DNA"/>
</dbReference>
<dbReference type="InterPro" id="IPR037923">
    <property type="entry name" value="HTH-like"/>
</dbReference>
<dbReference type="Pfam" id="PF12833">
    <property type="entry name" value="HTH_18"/>
    <property type="match status" value="1"/>
</dbReference>
<sequence length="260" mass="29433">MFTLDAIPVSVPGLRAVRMTTDLLRVGMKEFHASMRIERGRSEWWGRGRVWTGGPGEIHLKQPGDVHRDVAHDGTMTYQAVVLPERDIERIRHEGKVVAHPHFKPGDERGLAFQRLHDAVAAGADRLTLEVAVVEAVEAFTVLRGATPDHTRPVRRAMEYLRERVGDAITLDDLADHAGYDKFHLCRAFRAQVGMPPHAYLMHLRIAWAKVLLESGLRASEVATRVGFYDQSQLNRHFRRIVGTTPARYASTRPEWRIQA</sequence>
<dbReference type="InterPro" id="IPR009057">
    <property type="entry name" value="Homeodomain-like_sf"/>
</dbReference>
<name>A0A7X4YEH3_9BACT</name>
<dbReference type="InterPro" id="IPR018060">
    <property type="entry name" value="HTH_AraC"/>
</dbReference>
<keyword evidence="6" id="KW-1185">Reference proteome</keyword>
<keyword evidence="2" id="KW-0238">DNA-binding</keyword>
<accession>A0A7X4YEH3</accession>
<proteinExistence type="predicted"/>
<keyword evidence="3" id="KW-0804">Transcription</keyword>
<evidence type="ECO:0000256" key="1">
    <source>
        <dbReference type="ARBA" id="ARBA00023015"/>
    </source>
</evidence>
<dbReference type="PROSITE" id="PS01124">
    <property type="entry name" value="HTH_ARAC_FAMILY_2"/>
    <property type="match status" value="1"/>
</dbReference>
<gene>
    <name evidence="5" type="ORF">GTZ93_29240</name>
</gene>
<evidence type="ECO:0000313" key="5">
    <source>
        <dbReference type="EMBL" id="NBC43899.1"/>
    </source>
</evidence>
<dbReference type="Gene3D" id="1.10.10.60">
    <property type="entry name" value="Homeodomain-like"/>
    <property type="match status" value="2"/>
</dbReference>
<evidence type="ECO:0000256" key="3">
    <source>
        <dbReference type="ARBA" id="ARBA00023163"/>
    </source>
</evidence>
<dbReference type="SMART" id="SM00342">
    <property type="entry name" value="HTH_ARAC"/>
    <property type="match status" value="1"/>
</dbReference>
<dbReference type="InterPro" id="IPR050204">
    <property type="entry name" value="AraC_XylS_family_regulators"/>
</dbReference>
<evidence type="ECO:0000313" key="6">
    <source>
        <dbReference type="Proteomes" id="UP000537825"/>
    </source>
</evidence>
<dbReference type="AlphaFoldDB" id="A0A7X4YEH3"/>
<dbReference type="PANTHER" id="PTHR46796">
    <property type="entry name" value="HTH-TYPE TRANSCRIPTIONAL ACTIVATOR RHAS-RELATED"/>
    <property type="match status" value="1"/>
</dbReference>
<protein>
    <submittedName>
        <fullName evidence="5">Helix-turn-helix domain-containing protein</fullName>
    </submittedName>
</protein>
<organism evidence="5 6">
    <name type="scientific">Corallococcus exiguus</name>
    <dbReference type="NCBI Taxonomy" id="83462"/>
    <lineage>
        <taxon>Bacteria</taxon>
        <taxon>Pseudomonadati</taxon>
        <taxon>Myxococcota</taxon>
        <taxon>Myxococcia</taxon>
        <taxon>Myxococcales</taxon>
        <taxon>Cystobacterineae</taxon>
        <taxon>Myxococcaceae</taxon>
        <taxon>Corallococcus</taxon>
    </lineage>
</organism>
<dbReference type="Proteomes" id="UP000537825">
    <property type="component" value="Unassembled WGS sequence"/>
</dbReference>
<dbReference type="Pfam" id="PF02311">
    <property type="entry name" value="AraC_binding"/>
    <property type="match status" value="1"/>
</dbReference>
<dbReference type="GO" id="GO:0003700">
    <property type="term" value="F:DNA-binding transcription factor activity"/>
    <property type="evidence" value="ECO:0007669"/>
    <property type="project" value="InterPro"/>
</dbReference>
<dbReference type="SUPFAM" id="SSF51215">
    <property type="entry name" value="Regulatory protein AraC"/>
    <property type="match status" value="1"/>
</dbReference>
<feature type="domain" description="HTH araC/xylS-type" evidence="4">
    <location>
        <begin position="155"/>
        <end position="252"/>
    </location>
</feature>
<reference evidence="5 6" key="1">
    <citation type="submission" date="2020-01" db="EMBL/GenBank/DDBJ databases">
        <title>The draft genome sequence of Corallococcus exiguus DSM 14696.</title>
        <authorList>
            <person name="Zhang X."/>
            <person name="Zhu H."/>
        </authorList>
    </citation>
    <scope>NUCLEOTIDE SEQUENCE [LARGE SCALE GENOMIC DNA]</scope>
    <source>
        <strain evidence="5 6">DSM 14696</strain>
    </source>
</reference>
<dbReference type="SUPFAM" id="SSF46689">
    <property type="entry name" value="Homeodomain-like"/>
    <property type="match status" value="2"/>
</dbReference>
<dbReference type="GO" id="GO:0043565">
    <property type="term" value="F:sequence-specific DNA binding"/>
    <property type="evidence" value="ECO:0007669"/>
    <property type="project" value="InterPro"/>
</dbReference>
<comment type="caution">
    <text evidence="5">The sequence shown here is derived from an EMBL/GenBank/DDBJ whole genome shotgun (WGS) entry which is preliminary data.</text>
</comment>
<evidence type="ECO:0000256" key="2">
    <source>
        <dbReference type="ARBA" id="ARBA00023125"/>
    </source>
</evidence>
<evidence type="ECO:0000259" key="4">
    <source>
        <dbReference type="PROSITE" id="PS01124"/>
    </source>
</evidence>
<dbReference type="PANTHER" id="PTHR46796:SF2">
    <property type="entry name" value="TRANSCRIPTIONAL REGULATORY PROTEIN"/>
    <property type="match status" value="1"/>
</dbReference>
<keyword evidence="1" id="KW-0805">Transcription regulation</keyword>